<dbReference type="Proteomes" id="UP000009223">
    <property type="component" value="Chromosome"/>
</dbReference>
<dbReference type="AlphaFoldDB" id="F5YI84"/>
<evidence type="ECO:0000313" key="3">
    <source>
        <dbReference type="Proteomes" id="UP000009223"/>
    </source>
</evidence>
<reference evidence="3" key="1">
    <citation type="submission" date="2009-12" db="EMBL/GenBank/DDBJ databases">
        <title>Complete sequence of Treponema primitia strain ZAS-2.</title>
        <authorList>
            <person name="Tetu S.G."/>
            <person name="Matson E."/>
            <person name="Ren Q."/>
            <person name="Seshadri R."/>
            <person name="Elbourne L."/>
            <person name="Hassan K.A."/>
            <person name="Durkin A."/>
            <person name="Radune D."/>
            <person name="Mohamoud Y."/>
            <person name="Shay R."/>
            <person name="Jin S."/>
            <person name="Zhang X."/>
            <person name="Lucey K."/>
            <person name="Ballor N.R."/>
            <person name="Ottesen E."/>
            <person name="Rosenthal R."/>
            <person name="Allen A."/>
            <person name="Leadbetter J.R."/>
            <person name="Paulsen I.T."/>
        </authorList>
    </citation>
    <scope>NUCLEOTIDE SEQUENCE [LARGE SCALE GENOMIC DNA]</scope>
    <source>
        <strain evidence="3">ATCC BAA-887 / DSM 12427 / ZAS-2</strain>
    </source>
</reference>
<feature type="domain" description="Helix-turn-helix" evidence="1">
    <location>
        <begin position="5"/>
        <end position="53"/>
    </location>
</feature>
<evidence type="ECO:0000259" key="1">
    <source>
        <dbReference type="Pfam" id="PF12728"/>
    </source>
</evidence>
<organism evidence="2 3">
    <name type="scientific">Treponema primitia (strain ATCC BAA-887 / DSM 12427 / ZAS-2)</name>
    <dbReference type="NCBI Taxonomy" id="545694"/>
    <lineage>
        <taxon>Bacteria</taxon>
        <taxon>Pseudomonadati</taxon>
        <taxon>Spirochaetota</taxon>
        <taxon>Spirochaetia</taxon>
        <taxon>Spirochaetales</taxon>
        <taxon>Treponemataceae</taxon>
        <taxon>Treponema</taxon>
    </lineage>
</organism>
<dbReference type="GO" id="GO:0003677">
    <property type="term" value="F:DNA binding"/>
    <property type="evidence" value="ECO:0007669"/>
    <property type="project" value="InterPro"/>
</dbReference>
<dbReference type="OrthoDB" id="515428at2"/>
<dbReference type="SUPFAM" id="SSF46955">
    <property type="entry name" value="Putative DNA-binding domain"/>
    <property type="match status" value="1"/>
</dbReference>
<dbReference type="NCBIfam" id="TIGR01764">
    <property type="entry name" value="excise"/>
    <property type="match status" value="1"/>
</dbReference>
<name>F5YI84_TREPZ</name>
<dbReference type="KEGG" id="tpi:TREPR_0908"/>
<dbReference type="RefSeq" id="WP_015709143.1">
    <property type="nucleotide sequence ID" value="NC_015578.1"/>
</dbReference>
<dbReference type="Gene3D" id="1.10.1660.10">
    <property type="match status" value="1"/>
</dbReference>
<dbReference type="HOGENOM" id="CLU_140176_10_2_12"/>
<sequence length="62" mass="7142">MDTTLTITDVAEKLQLSLSTVYKFAEEGTLPALKVGKQWRFTEEDIKQYLQSCKMTNVIKEE</sequence>
<dbReference type="InterPro" id="IPR009061">
    <property type="entry name" value="DNA-bd_dom_put_sf"/>
</dbReference>
<dbReference type="InterPro" id="IPR041657">
    <property type="entry name" value="HTH_17"/>
</dbReference>
<dbReference type="Pfam" id="PF12728">
    <property type="entry name" value="HTH_17"/>
    <property type="match status" value="1"/>
</dbReference>
<dbReference type="EMBL" id="CP001843">
    <property type="protein sequence ID" value="AEF84432.1"/>
    <property type="molecule type" value="Genomic_DNA"/>
</dbReference>
<evidence type="ECO:0000313" key="2">
    <source>
        <dbReference type="EMBL" id="AEF84432.1"/>
    </source>
</evidence>
<accession>F5YI84</accession>
<reference evidence="2 3" key="2">
    <citation type="journal article" date="2011" name="ISME J.">
        <title>RNA-seq reveals cooperative metabolic interactions between two termite-gut spirochete species in co-culture.</title>
        <authorList>
            <person name="Rosenthal A.Z."/>
            <person name="Matson E.G."/>
            <person name="Eldar A."/>
            <person name="Leadbetter J.R."/>
        </authorList>
    </citation>
    <scope>NUCLEOTIDE SEQUENCE [LARGE SCALE GENOMIC DNA]</scope>
    <source>
        <strain evidence="3">ATCC BAA-887 / DSM 12427 / ZAS-2</strain>
    </source>
</reference>
<dbReference type="InterPro" id="IPR010093">
    <property type="entry name" value="SinI_DNA-bd"/>
</dbReference>
<protein>
    <submittedName>
        <fullName evidence="2">Conserved domain protein</fullName>
    </submittedName>
</protein>
<proteinExistence type="predicted"/>
<gene>
    <name evidence="2" type="ordered locus">TREPR_0908</name>
</gene>
<keyword evidence="3" id="KW-1185">Reference proteome</keyword>